<keyword evidence="1" id="KW-0812">Transmembrane</keyword>
<name>A0A9P4X927_9HYPO</name>
<evidence type="ECO:0000313" key="2">
    <source>
        <dbReference type="EMBL" id="KAF3063452.1"/>
    </source>
</evidence>
<evidence type="ECO:0000256" key="1">
    <source>
        <dbReference type="SAM" id="Phobius"/>
    </source>
</evidence>
<accession>A0A9P4X927</accession>
<keyword evidence="1" id="KW-1133">Transmembrane helix</keyword>
<keyword evidence="1" id="KW-0472">Membrane</keyword>
<dbReference type="Proteomes" id="UP000801864">
    <property type="component" value="Unassembled WGS sequence"/>
</dbReference>
<protein>
    <submittedName>
        <fullName evidence="2">Uncharacterized protein</fullName>
    </submittedName>
</protein>
<feature type="transmembrane region" description="Helical" evidence="1">
    <location>
        <begin position="12"/>
        <end position="27"/>
    </location>
</feature>
<dbReference type="EMBL" id="QLNT01000019">
    <property type="protein sequence ID" value="KAF3063452.1"/>
    <property type="molecule type" value="Genomic_DNA"/>
</dbReference>
<dbReference type="AlphaFoldDB" id="A0A9P4X927"/>
<organism evidence="2 3">
    <name type="scientific">Trichoderma lentiforme</name>
    <dbReference type="NCBI Taxonomy" id="1567552"/>
    <lineage>
        <taxon>Eukaryota</taxon>
        <taxon>Fungi</taxon>
        <taxon>Dikarya</taxon>
        <taxon>Ascomycota</taxon>
        <taxon>Pezizomycotina</taxon>
        <taxon>Sordariomycetes</taxon>
        <taxon>Hypocreomycetidae</taxon>
        <taxon>Hypocreales</taxon>
        <taxon>Hypocreaceae</taxon>
        <taxon>Trichoderma</taxon>
    </lineage>
</organism>
<reference evidence="2 3" key="1">
    <citation type="submission" date="2018-06" db="EMBL/GenBank/DDBJ databases">
        <title>Genome analysis of cellulolytic fungus Trichoderma lentiforme CFAM-422.</title>
        <authorList>
            <person name="Steindorff A.S."/>
            <person name="Formighieri E.F."/>
            <person name="Midorikawa G.E.O."/>
            <person name="Tamietti M.S."/>
            <person name="Ramos E.Z."/>
            <person name="Silva A.S."/>
            <person name="Bon E.P.S."/>
            <person name="Mendes T.D."/>
            <person name="Damaso M.C.T."/>
            <person name="Favaro L.C.L."/>
        </authorList>
    </citation>
    <scope>NUCLEOTIDE SEQUENCE [LARGE SCALE GENOMIC DNA]</scope>
    <source>
        <strain evidence="2 3">CFAM-422</strain>
    </source>
</reference>
<feature type="transmembrane region" description="Helical" evidence="1">
    <location>
        <begin position="39"/>
        <end position="60"/>
    </location>
</feature>
<proteinExistence type="predicted"/>
<keyword evidence="3" id="KW-1185">Reference proteome</keyword>
<gene>
    <name evidence="2" type="ORF">CFAM422_009943</name>
</gene>
<evidence type="ECO:0000313" key="3">
    <source>
        <dbReference type="Proteomes" id="UP000801864"/>
    </source>
</evidence>
<comment type="caution">
    <text evidence="2">The sequence shown here is derived from an EMBL/GenBank/DDBJ whole genome shotgun (WGS) entry which is preliminary data.</text>
</comment>
<sequence length="90" mass="10108">MRLPQPSNCHYQPLVLLSASLVAAQWWRWRLQQRAGTEILARAIPMSCTCCGFLTLWSLFCKLLVLPVSQRLPAVDGRATDARGLGSRVR</sequence>